<dbReference type="Pfam" id="PF01430">
    <property type="entry name" value="HSP33"/>
    <property type="match status" value="1"/>
</dbReference>
<keyword evidence="5" id="KW-0676">Redox-active center</keyword>
<dbReference type="Gene3D" id="3.55.30.10">
    <property type="entry name" value="Hsp33 domain"/>
    <property type="match status" value="1"/>
</dbReference>
<evidence type="ECO:0000256" key="1">
    <source>
        <dbReference type="ARBA" id="ARBA00022490"/>
    </source>
</evidence>
<dbReference type="InterPro" id="IPR023212">
    <property type="entry name" value="Hsp33_helix_hairpin_bin_dom_sf"/>
</dbReference>
<keyword evidence="4" id="KW-0143">Chaperone</keyword>
<dbReference type="CDD" id="cd00498">
    <property type="entry name" value="Hsp33"/>
    <property type="match status" value="1"/>
</dbReference>
<dbReference type="Gene3D" id="1.10.287.480">
    <property type="entry name" value="helix hairpin bin"/>
    <property type="match status" value="1"/>
</dbReference>
<organism evidence="6 7">
    <name type="scientific">Maricaulis virginensis</name>
    <dbReference type="NCBI Taxonomy" id="144022"/>
    <lineage>
        <taxon>Bacteria</taxon>
        <taxon>Pseudomonadati</taxon>
        <taxon>Pseudomonadota</taxon>
        <taxon>Alphaproteobacteria</taxon>
        <taxon>Maricaulales</taxon>
        <taxon>Maricaulaceae</taxon>
        <taxon>Maricaulis</taxon>
    </lineage>
</organism>
<sequence>MSDPLGEHDNIVAGFQVEGRAVRGRVCRLGSTLDAILSAHAYPEPVAHLLGEAVIIAALVGDALKFNGRLIVQANGSGPIRFVVAEYVSGEGVRGFAKIDREAVEAVLADSPPRDTLMERLLGKGAFAMTLDYGPDKDQYQGVVPLEGTSLSQVAEGYFAQSEQTPTRLRIAIGESWKEGEARAWRGGGAMLQQVAGDETRGSARDDWDHVRALYETVEDAELLDPDLSAGTLLYRLFNEDGVRLFEPAQIARRCSCERERLLGIVASFPPEDRAEMETGGAIVMTCEYCNKDWGFDLEEVAAVASR</sequence>
<dbReference type="AlphaFoldDB" id="A0A9W6IJU0"/>
<dbReference type="InterPro" id="IPR000397">
    <property type="entry name" value="Heat_shock_Hsp33"/>
</dbReference>
<keyword evidence="3" id="KW-1015">Disulfide bond</keyword>
<dbReference type="RefSeq" id="WP_271185610.1">
    <property type="nucleotide sequence ID" value="NZ_BSFE01000002.1"/>
</dbReference>
<dbReference type="GO" id="GO:0042026">
    <property type="term" value="P:protein refolding"/>
    <property type="evidence" value="ECO:0007669"/>
    <property type="project" value="TreeGrafter"/>
</dbReference>
<dbReference type="GO" id="GO:0044183">
    <property type="term" value="F:protein folding chaperone"/>
    <property type="evidence" value="ECO:0007669"/>
    <property type="project" value="TreeGrafter"/>
</dbReference>
<dbReference type="InterPro" id="IPR016153">
    <property type="entry name" value="Heat_shock_Hsp33_N"/>
</dbReference>
<keyword evidence="7" id="KW-1185">Reference proteome</keyword>
<proteinExistence type="predicted"/>
<dbReference type="SUPFAM" id="SSF118352">
    <property type="entry name" value="HSP33 redox switch-like"/>
    <property type="match status" value="1"/>
</dbReference>
<dbReference type="GO" id="GO:0005737">
    <property type="term" value="C:cytoplasm"/>
    <property type="evidence" value="ECO:0007669"/>
    <property type="project" value="InterPro"/>
</dbReference>
<reference evidence="6" key="1">
    <citation type="journal article" date="2014" name="Int. J. Syst. Evol. Microbiol.">
        <title>Complete genome sequence of Corynebacterium casei LMG S-19264T (=DSM 44701T), isolated from a smear-ripened cheese.</title>
        <authorList>
            <consortium name="US DOE Joint Genome Institute (JGI-PGF)"/>
            <person name="Walter F."/>
            <person name="Albersmeier A."/>
            <person name="Kalinowski J."/>
            <person name="Ruckert C."/>
        </authorList>
    </citation>
    <scope>NUCLEOTIDE SEQUENCE</scope>
    <source>
        <strain evidence="6">VKM B-1513</strain>
    </source>
</reference>
<evidence type="ECO:0000313" key="7">
    <source>
        <dbReference type="Proteomes" id="UP001143486"/>
    </source>
</evidence>
<reference evidence="6" key="2">
    <citation type="submission" date="2023-01" db="EMBL/GenBank/DDBJ databases">
        <authorList>
            <person name="Sun Q."/>
            <person name="Evtushenko L."/>
        </authorList>
    </citation>
    <scope>NUCLEOTIDE SEQUENCE</scope>
    <source>
        <strain evidence="6">VKM B-1513</strain>
    </source>
</reference>
<accession>A0A9W6IJU0</accession>
<comment type="caution">
    <text evidence="6">The sequence shown here is derived from an EMBL/GenBank/DDBJ whole genome shotgun (WGS) entry which is preliminary data.</text>
</comment>
<evidence type="ECO:0000256" key="4">
    <source>
        <dbReference type="ARBA" id="ARBA00023186"/>
    </source>
</evidence>
<keyword evidence="2" id="KW-0862">Zinc</keyword>
<dbReference type="InterPro" id="IPR016154">
    <property type="entry name" value="Heat_shock_Hsp33_C"/>
</dbReference>
<dbReference type="PANTHER" id="PTHR30111:SF1">
    <property type="entry name" value="33 KDA CHAPERONIN"/>
    <property type="match status" value="1"/>
</dbReference>
<dbReference type="Proteomes" id="UP001143486">
    <property type="component" value="Unassembled WGS sequence"/>
</dbReference>
<dbReference type="GO" id="GO:0051082">
    <property type="term" value="F:unfolded protein binding"/>
    <property type="evidence" value="ECO:0007669"/>
    <property type="project" value="InterPro"/>
</dbReference>
<evidence type="ECO:0000256" key="5">
    <source>
        <dbReference type="ARBA" id="ARBA00023284"/>
    </source>
</evidence>
<dbReference type="SUPFAM" id="SSF64397">
    <property type="entry name" value="Hsp33 domain"/>
    <property type="match status" value="1"/>
</dbReference>
<dbReference type="Gene3D" id="3.90.1280.10">
    <property type="entry name" value="HSP33 redox switch-like"/>
    <property type="match status" value="1"/>
</dbReference>
<keyword evidence="1" id="KW-0963">Cytoplasm</keyword>
<evidence type="ECO:0000256" key="3">
    <source>
        <dbReference type="ARBA" id="ARBA00023157"/>
    </source>
</evidence>
<evidence type="ECO:0000256" key="2">
    <source>
        <dbReference type="ARBA" id="ARBA00022833"/>
    </source>
</evidence>
<protein>
    <submittedName>
        <fullName evidence="6">33 kDa chaperonin</fullName>
    </submittedName>
</protein>
<dbReference type="NCBIfam" id="NF002386">
    <property type="entry name" value="PRK01402.1"/>
    <property type="match status" value="1"/>
</dbReference>
<dbReference type="EMBL" id="BSFE01000002">
    <property type="protein sequence ID" value="GLK51218.1"/>
    <property type="molecule type" value="Genomic_DNA"/>
</dbReference>
<evidence type="ECO:0000313" key="6">
    <source>
        <dbReference type="EMBL" id="GLK51218.1"/>
    </source>
</evidence>
<gene>
    <name evidence="6" type="primary">hslO</name>
    <name evidence="6" type="ORF">GCM10017621_07260</name>
</gene>
<name>A0A9W6IJU0_9PROT</name>
<dbReference type="PIRSF" id="PIRSF005261">
    <property type="entry name" value="Heat_shock_Hsp33"/>
    <property type="match status" value="1"/>
</dbReference>
<dbReference type="PANTHER" id="PTHR30111">
    <property type="entry name" value="33 KDA CHAPERONIN"/>
    <property type="match status" value="1"/>
</dbReference>